<dbReference type="InterPro" id="IPR023203">
    <property type="entry name" value="TTHA0068_sf"/>
</dbReference>
<dbReference type="Pfam" id="PF03745">
    <property type="entry name" value="DUF309"/>
    <property type="match status" value="1"/>
</dbReference>
<accession>A0AAI9AHT5</accession>
<dbReference type="InterPro" id="IPR005500">
    <property type="entry name" value="DUF309"/>
</dbReference>
<name>A0AAI9AHT5_9BACT</name>
<evidence type="ECO:0000313" key="3">
    <source>
        <dbReference type="Proteomes" id="UP000003288"/>
    </source>
</evidence>
<dbReference type="AlphaFoldDB" id="A0AAI9AHT5"/>
<dbReference type="Gene3D" id="1.10.3450.10">
    <property type="entry name" value="TTHA0068-like"/>
    <property type="match status" value="1"/>
</dbReference>
<evidence type="ECO:0000313" key="1">
    <source>
        <dbReference type="EMBL" id="EDM24461.1"/>
    </source>
</evidence>
<sequence length="94" mass="11752">MANFELFKELIKEGKYYDAHEVLEEYWHTIRKTDHPYKNAYRGFINAAVALELKKRGRDCYKRVWMTYEKYKFLYKQKSEFIEIMKFLDRYKPF</sequence>
<dbReference type="Proteomes" id="UP000306825">
    <property type="component" value="Chromosome"/>
</dbReference>
<gene>
    <name evidence="1" type="ORF">CMTB2_03058</name>
    <name evidence="2" type="ORF">FE773_07880</name>
</gene>
<dbReference type="EMBL" id="CP040463">
    <property type="protein sequence ID" value="QCT95110.1"/>
    <property type="molecule type" value="Genomic_DNA"/>
</dbReference>
<evidence type="ECO:0000313" key="2">
    <source>
        <dbReference type="EMBL" id="QCT95110.1"/>
    </source>
</evidence>
<dbReference type="SUPFAM" id="SSF140663">
    <property type="entry name" value="TTHA0068-like"/>
    <property type="match status" value="1"/>
</dbReference>
<keyword evidence="4" id="KW-1185">Reference proteome</keyword>
<dbReference type="RefSeq" id="WP_007473412.1">
    <property type="nucleotide sequence ID" value="NZ_ABCJ01000001.1"/>
</dbReference>
<protein>
    <submittedName>
        <fullName evidence="2">DUF309 domain-containing protein</fullName>
    </submittedName>
</protein>
<reference evidence="2 4" key="2">
    <citation type="submission" date="2019-05" db="EMBL/GenBank/DDBJ databases">
        <title>A comparative analysis of the Nautiliaceae.</title>
        <authorList>
            <person name="Grosche A."/>
            <person name="Smedile F."/>
            <person name="Vetriani C."/>
        </authorList>
    </citation>
    <scope>NUCLEOTIDE SEQUENCE [LARGE SCALE GENOMIC DNA]</scope>
    <source>
        <strain evidence="2 4">TB-2</strain>
    </source>
</reference>
<dbReference type="EMBL" id="ABCJ01000001">
    <property type="protein sequence ID" value="EDM24461.1"/>
    <property type="molecule type" value="Genomic_DNA"/>
</dbReference>
<organism evidence="1 3">
    <name type="scientific">Caminibacter mediatlanticus TB-2</name>
    <dbReference type="NCBI Taxonomy" id="391592"/>
    <lineage>
        <taxon>Bacteria</taxon>
        <taxon>Pseudomonadati</taxon>
        <taxon>Campylobacterota</taxon>
        <taxon>Epsilonproteobacteria</taxon>
        <taxon>Nautiliales</taxon>
        <taxon>Nautiliaceae</taxon>
        <taxon>Caminibacter</taxon>
    </lineage>
</organism>
<evidence type="ECO:0000313" key="4">
    <source>
        <dbReference type="Proteomes" id="UP000306825"/>
    </source>
</evidence>
<dbReference type="Proteomes" id="UP000003288">
    <property type="component" value="Unassembled WGS sequence"/>
</dbReference>
<reference evidence="1 3" key="1">
    <citation type="journal article" date="2011" name="Stand. Genomic Sci.">
        <title>Draft genome sequence of Caminibacter mediatlanticus strain TB-2, an epsilonproteobacterium isolated from a deep-sea hydrothermal vent.</title>
        <authorList>
            <person name="Giovannelli D."/>
            <person name="Ferriera S."/>
            <person name="Johnson J."/>
            <person name="Kravitz S."/>
            <person name="Perez-Rodriguez I."/>
            <person name="Ricci J."/>
            <person name="O'Brien C."/>
            <person name="Voordeckers J.W."/>
            <person name="Bini E."/>
            <person name="Vetriani C."/>
        </authorList>
    </citation>
    <scope>NUCLEOTIDE SEQUENCE [LARGE SCALE GENOMIC DNA]</scope>
    <source>
        <strain evidence="1 3">TB-2</strain>
    </source>
</reference>
<proteinExistence type="predicted"/>